<dbReference type="SUPFAM" id="SSF48239">
    <property type="entry name" value="Terpenoid cyclases/Protein prenyltransferases"/>
    <property type="match status" value="1"/>
</dbReference>
<name>A0ABW1AUB2_9RHOO</name>
<comment type="caution">
    <text evidence="3">The sequence shown here is derived from an EMBL/GenBank/DDBJ whole genome shotgun (WGS) entry which is preliminary data.</text>
</comment>
<evidence type="ECO:0000256" key="1">
    <source>
        <dbReference type="SAM" id="SignalP"/>
    </source>
</evidence>
<dbReference type="EMBL" id="JBHSOG010000051">
    <property type="protein sequence ID" value="MFC5770598.1"/>
    <property type="molecule type" value="Genomic_DNA"/>
</dbReference>
<accession>A0ABW1AUB2</accession>
<feature type="signal peptide" evidence="1">
    <location>
        <begin position="1"/>
        <end position="22"/>
    </location>
</feature>
<gene>
    <name evidence="3" type="ORF">ACFPTN_14555</name>
</gene>
<evidence type="ECO:0000313" key="3">
    <source>
        <dbReference type="EMBL" id="MFC5770598.1"/>
    </source>
</evidence>
<evidence type="ECO:0000313" key="4">
    <source>
        <dbReference type="Proteomes" id="UP001595974"/>
    </source>
</evidence>
<feature type="chain" id="PRO_5045063331" evidence="1">
    <location>
        <begin position="23"/>
        <end position="499"/>
    </location>
</feature>
<keyword evidence="4" id="KW-1185">Reference proteome</keyword>
<dbReference type="Pfam" id="PF05345">
    <property type="entry name" value="He_PIG"/>
    <property type="match status" value="1"/>
</dbReference>
<dbReference type="Pfam" id="PF13243">
    <property type="entry name" value="SQHop_cyclase_C"/>
    <property type="match status" value="1"/>
</dbReference>
<feature type="domain" description="Squalene cyclase C-terminal" evidence="2">
    <location>
        <begin position="243"/>
        <end position="327"/>
    </location>
</feature>
<evidence type="ECO:0000259" key="2">
    <source>
        <dbReference type="Pfam" id="PF13243"/>
    </source>
</evidence>
<proteinExistence type="predicted"/>
<dbReference type="SUPFAM" id="SSF49313">
    <property type="entry name" value="Cadherin-like"/>
    <property type="match status" value="1"/>
</dbReference>
<dbReference type="Proteomes" id="UP001595974">
    <property type="component" value="Unassembled WGS sequence"/>
</dbReference>
<dbReference type="InterPro" id="IPR032696">
    <property type="entry name" value="SQ_cyclase_C"/>
</dbReference>
<sequence length="499" mass="50296">MDRHHFLSALLLTIVVALPAQGAVDDARAKGLKWLVQTQKGDGSFSGLQGLEVQATAATVDALLAGGMSKSPQYGRALSWLANAPGSSVDARAWQAAALAAAGRDATAVAGTLRDERNTSAAKAGSISTGNTALWGPFPGYAASFPDTALAFGALRSAGVSYTNDTTELTVTVLCHTLPDQLTASPWNGSWPYALPQNGQPTHAVNGSLAATALTLFELKKQRQAGRFLSGSACSKTSPSAIDTAMASAKTWLIAQANADGGFAERNPQSGTLEVSSPTASALAVRALALFAAEGDSAATTAVTNARNWLADQQNPDGSWRGDPFVTARVLAAFPAAAGAQIADADNDGLPDVVEQQLGTQTAVADAQGSLATNGNAQAGLTATSFSAAGTLGQPFAYALSASGGTGPFTYARTGGALPPGLTLAANGQITGTPTSTGSYAFDYEVTDATGATTLVIGRIDVAEVVASSGGDADVPIPAWALLALGGALLTAIRRKAAC</sequence>
<dbReference type="Gene3D" id="1.50.10.20">
    <property type="match status" value="2"/>
</dbReference>
<keyword evidence="1" id="KW-0732">Signal</keyword>
<dbReference type="InterPro" id="IPR015919">
    <property type="entry name" value="Cadherin-like_sf"/>
</dbReference>
<dbReference type="InterPro" id="IPR013783">
    <property type="entry name" value="Ig-like_fold"/>
</dbReference>
<dbReference type="InterPro" id="IPR008930">
    <property type="entry name" value="Terpenoid_cyclase/PrenylTrfase"/>
</dbReference>
<dbReference type="Gene3D" id="2.60.40.10">
    <property type="entry name" value="Immunoglobulins"/>
    <property type="match status" value="1"/>
</dbReference>
<reference evidence="4" key="1">
    <citation type="journal article" date="2019" name="Int. J. Syst. Evol. Microbiol.">
        <title>The Global Catalogue of Microorganisms (GCM) 10K type strain sequencing project: providing services to taxonomists for standard genome sequencing and annotation.</title>
        <authorList>
            <consortium name="The Broad Institute Genomics Platform"/>
            <consortium name="The Broad Institute Genome Sequencing Center for Infectious Disease"/>
            <person name="Wu L."/>
            <person name="Ma J."/>
        </authorList>
    </citation>
    <scope>NUCLEOTIDE SEQUENCE [LARGE SCALE GENOMIC DNA]</scope>
    <source>
        <strain evidence="4">SHR3</strain>
    </source>
</reference>
<organism evidence="3 4">
    <name type="scientific">Thauera sinica</name>
    <dbReference type="NCBI Taxonomy" id="2665146"/>
    <lineage>
        <taxon>Bacteria</taxon>
        <taxon>Pseudomonadati</taxon>
        <taxon>Pseudomonadota</taxon>
        <taxon>Betaproteobacteria</taxon>
        <taxon>Rhodocyclales</taxon>
        <taxon>Zoogloeaceae</taxon>
        <taxon>Thauera</taxon>
    </lineage>
</organism>
<protein>
    <submittedName>
        <fullName evidence="3">Ig domain-containing protein</fullName>
    </submittedName>
</protein>
<dbReference type="RefSeq" id="WP_157748504.1">
    <property type="nucleotide sequence ID" value="NZ_JBHSOG010000051.1"/>
</dbReference>